<dbReference type="SMART" id="SM00066">
    <property type="entry name" value="GAL4"/>
    <property type="match status" value="1"/>
</dbReference>
<evidence type="ECO:0000313" key="13">
    <source>
        <dbReference type="EMBL" id="KAL2851109.1"/>
    </source>
</evidence>
<keyword evidence="1" id="KW-0479">Metal-binding</keyword>
<keyword evidence="2" id="KW-0862">Zinc</keyword>
<organism evidence="13 14">
    <name type="scientific">Aspergillus pseudoustus</name>
    <dbReference type="NCBI Taxonomy" id="1810923"/>
    <lineage>
        <taxon>Eukaryota</taxon>
        <taxon>Fungi</taxon>
        <taxon>Dikarya</taxon>
        <taxon>Ascomycota</taxon>
        <taxon>Pezizomycotina</taxon>
        <taxon>Eurotiomycetes</taxon>
        <taxon>Eurotiomycetidae</taxon>
        <taxon>Eurotiales</taxon>
        <taxon>Aspergillaceae</taxon>
        <taxon>Aspergillus</taxon>
        <taxon>Aspergillus subgen. Nidulantes</taxon>
    </lineage>
</organism>
<comment type="similarity">
    <text evidence="8">Belongs to the xlnR/xlr1 family.</text>
</comment>
<evidence type="ECO:0000256" key="3">
    <source>
        <dbReference type="ARBA" id="ARBA00023015"/>
    </source>
</evidence>
<dbReference type="Gene3D" id="4.10.240.10">
    <property type="entry name" value="Zn(2)-C6 fungal-type DNA-binding domain"/>
    <property type="match status" value="1"/>
</dbReference>
<evidence type="ECO:0000256" key="6">
    <source>
        <dbReference type="ARBA" id="ARBA00023163"/>
    </source>
</evidence>
<dbReference type="Proteomes" id="UP001610446">
    <property type="component" value="Unassembled WGS sequence"/>
</dbReference>
<dbReference type="Pfam" id="PF00172">
    <property type="entry name" value="Zn_clus"/>
    <property type="match status" value="1"/>
</dbReference>
<evidence type="ECO:0000256" key="10">
    <source>
        <dbReference type="ARBA" id="ARBA00041954"/>
    </source>
</evidence>
<dbReference type="InterPro" id="IPR001138">
    <property type="entry name" value="Zn2Cys6_DnaBD"/>
</dbReference>
<feature type="region of interest" description="Disordered" evidence="11">
    <location>
        <begin position="1"/>
        <end position="21"/>
    </location>
</feature>
<evidence type="ECO:0000256" key="9">
    <source>
        <dbReference type="ARBA" id="ARBA00040261"/>
    </source>
</evidence>
<evidence type="ECO:0000256" key="4">
    <source>
        <dbReference type="ARBA" id="ARBA00023125"/>
    </source>
</evidence>
<dbReference type="InterPro" id="IPR007219">
    <property type="entry name" value="XnlR_reg_dom"/>
</dbReference>
<keyword evidence="6" id="KW-0804">Transcription</keyword>
<keyword evidence="14" id="KW-1185">Reference proteome</keyword>
<dbReference type="PANTHER" id="PTHR47663">
    <property type="entry name" value="XYLANOLYTIC TRANSCRIPTIONAL ACTIVATOR XLNR-RELATED"/>
    <property type="match status" value="1"/>
</dbReference>
<evidence type="ECO:0000256" key="8">
    <source>
        <dbReference type="ARBA" id="ARBA00037990"/>
    </source>
</evidence>
<feature type="compositionally biased region" description="Low complexity" evidence="11">
    <location>
        <begin position="1"/>
        <end position="13"/>
    </location>
</feature>
<keyword evidence="7" id="KW-0539">Nucleus</keyword>
<evidence type="ECO:0000256" key="2">
    <source>
        <dbReference type="ARBA" id="ARBA00022833"/>
    </source>
</evidence>
<dbReference type="CDD" id="cd12148">
    <property type="entry name" value="fungal_TF_MHR"/>
    <property type="match status" value="1"/>
</dbReference>
<feature type="compositionally biased region" description="Basic and acidic residues" evidence="11">
    <location>
        <begin position="108"/>
        <end position="122"/>
    </location>
</feature>
<dbReference type="CDD" id="cd00067">
    <property type="entry name" value="GAL4"/>
    <property type="match status" value="1"/>
</dbReference>
<dbReference type="Pfam" id="PF04082">
    <property type="entry name" value="Fungal_trans"/>
    <property type="match status" value="1"/>
</dbReference>
<accession>A0ABR4KFQ9</accession>
<evidence type="ECO:0000313" key="14">
    <source>
        <dbReference type="Proteomes" id="UP001610446"/>
    </source>
</evidence>
<protein>
    <recommendedName>
        <fullName evidence="9">Xylanolytic transcriptional activator xlnR</fullName>
    </recommendedName>
    <alternativeName>
        <fullName evidence="10">Xylanase regulator</fullName>
    </alternativeName>
</protein>
<dbReference type="InterPro" id="IPR036864">
    <property type="entry name" value="Zn2-C6_fun-type_DNA-bd_sf"/>
</dbReference>
<keyword evidence="4" id="KW-0238">DNA-binding</keyword>
<evidence type="ECO:0000256" key="1">
    <source>
        <dbReference type="ARBA" id="ARBA00022723"/>
    </source>
</evidence>
<feature type="region of interest" description="Disordered" evidence="11">
    <location>
        <begin position="90"/>
        <end position="123"/>
    </location>
</feature>
<evidence type="ECO:0000256" key="7">
    <source>
        <dbReference type="ARBA" id="ARBA00023242"/>
    </source>
</evidence>
<evidence type="ECO:0000256" key="11">
    <source>
        <dbReference type="SAM" id="MobiDB-lite"/>
    </source>
</evidence>
<dbReference type="SUPFAM" id="SSF57701">
    <property type="entry name" value="Zn2/Cys6 DNA-binding domain"/>
    <property type="match status" value="1"/>
</dbReference>
<name>A0ABR4KFQ9_9EURO</name>
<dbReference type="InterPro" id="IPR051439">
    <property type="entry name" value="XlnR/Xlr1"/>
</dbReference>
<dbReference type="PROSITE" id="PS50048">
    <property type="entry name" value="ZN2_CY6_FUNGAL_2"/>
    <property type="match status" value="1"/>
</dbReference>
<keyword evidence="5" id="KW-0010">Activator</keyword>
<feature type="domain" description="Zn(2)-C6 fungal-type" evidence="12">
    <location>
        <begin position="22"/>
        <end position="51"/>
    </location>
</feature>
<sequence length="596" mass="66644">MSSPSSGISPTPIHRSSRTQRACDTCNRSRIRCGGGDPCQRCLFKGYICTYKRTIQRRGPKPGCRTATRRHAQKSADLFQPLVRCGNSARYPIPTGVDSPPDVGPRPDTPEHDTLEQADHEPYSCPKIDSSGENFWDDQLVSSQLPYDVVVPWQEVSQNSSEISRLAHDDTNLDFHDAGQTNISGHPLCKYPCLDVIIPFLQGVLSPGDACYLLDIFFANPEELLIRDVCPYVLSPVIRGQSVLRQSNPRPTSPALLVIILWCVSQTAILPVFEPIGARSCIVRYLYSLSLELLHARGCTLDSQTGYTDIQNSPDNFSSNITSAPRNKPPERNVDDILSYILLAIVEWRTHPLESQTRWWITAVNLVKELGYQSESRILEQTSLASSLSPGEAHEECRRAFWLVYTLDKYMALCFQEPVRLDSHECDVLAPLPERIWQAYNTIYPGNIMPTRTCTPPTRVSGTGFFEYFLPVMGIFAKIMGFRNRKRNLLPSAISEDALALLGIQAAIEDADHTLKALQSCTAARDAVATPPDTPHNHLQATIAVESRLDLSIEYAQYILGFCDVFVRKELLETTLHGKDRGWIAFPGFFSISQRA</sequence>
<evidence type="ECO:0000256" key="5">
    <source>
        <dbReference type="ARBA" id="ARBA00023159"/>
    </source>
</evidence>
<dbReference type="EMBL" id="JBFXLU010000032">
    <property type="protein sequence ID" value="KAL2851109.1"/>
    <property type="molecule type" value="Genomic_DNA"/>
</dbReference>
<keyword evidence="3" id="KW-0805">Transcription regulation</keyword>
<comment type="caution">
    <text evidence="13">The sequence shown here is derived from an EMBL/GenBank/DDBJ whole genome shotgun (WGS) entry which is preliminary data.</text>
</comment>
<gene>
    <name evidence="13" type="ORF">BJY01DRAFT_209477</name>
</gene>
<evidence type="ECO:0000259" key="12">
    <source>
        <dbReference type="PROSITE" id="PS50048"/>
    </source>
</evidence>
<proteinExistence type="inferred from homology"/>
<dbReference type="PANTHER" id="PTHR47663:SF1">
    <property type="entry name" value="XYLANOLYTIC TRANSCRIPTIONAL ACTIVATOR XLNR-RELATED"/>
    <property type="match status" value="1"/>
</dbReference>
<reference evidence="13 14" key="1">
    <citation type="submission" date="2024-07" db="EMBL/GenBank/DDBJ databases">
        <title>Section-level genome sequencing and comparative genomics of Aspergillus sections Usti and Cavernicolus.</title>
        <authorList>
            <consortium name="Lawrence Berkeley National Laboratory"/>
            <person name="Nybo J.L."/>
            <person name="Vesth T.C."/>
            <person name="Theobald S."/>
            <person name="Frisvad J.C."/>
            <person name="Larsen T.O."/>
            <person name="Kjaerboelling I."/>
            <person name="Rothschild-Mancinelli K."/>
            <person name="Lyhne E.K."/>
            <person name="Kogle M.E."/>
            <person name="Barry K."/>
            <person name="Clum A."/>
            <person name="Na H."/>
            <person name="Ledsgaard L."/>
            <person name="Lin J."/>
            <person name="Lipzen A."/>
            <person name="Kuo A."/>
            <person name="Riley R."/>
            <person name="Mondo S."/>
            <person name="Labutti K."/>
            <person name="Haridas S."/>
            <person name="Pangalinan J."/>
            <person name="Salamov A.A."/>
            <person name="Simmons B.A."/>
            <person name="Magnuson J.K."/>
            <person name="Chen J."/>
            <person name="Drula E."/>
            <person name="Henrissat B."/>
            <person name="Wiebenga A."/>
            <person name="Lubbers R.J."/>
            <person name="Gomes A.C."/>
            <person name="Makela M.R."/>
            <person name="Stajich J."/>
            <person name="Grigoriev I.V."/>
            <person name="Mortensen U.H."/>
            <person name="De Vries R.P."/>
            <person name="Baker S.E."/>
            <person name="Andersen M.R."/>
        </authorList>
    </citation>
    <scope>NUCLEOTIDE SEQUENCE [LARGE SCALE GENOMIC DNA]</scope>
    <source>
        <strain evidence="13 14">CBS 123904</strain>
    </source>
</reference>